<feature type="non-terminal residue" evidence="1">
    <location>
        <position position="111"/>
    </location>
</feature>
<dbReference type="Proteomes" id="UP001189429">
    <property type="component" value="Unassembled WGS sequence"/>
</dbReference>
<comment type="caution">
    <text evidence="1">The sequence shown here is derived from an EMBL/GenBank/DDBJ whole genome shotgun (WGS) entry which is preliminary data.</text>
</comment>
<accession>A0ABN9WJB7</accession>
<protein>
    <submittedName>
        <fullName evidence="1">Uncharacterized protein</fullName>
    </submittedName>
</protein>
<keyword evidence="2" id="KW-1185">Reference proteome</keyword>
<proteinExistence type="predicted"/>
<organism evidence="1 2">
    <name type="scientific">Prorocentrum cordatum</name>
    <dbReference type="NCBI Taxonomy" id="2364126"/>
    <lineage>
        <taxon>Eukaryota</taxon>
        <taxon>Sar</taxon>
        <taxon>Alveolata</taxon>
        <taxon>Dinophyceae</taxon>
        <taxon>Prorocentrales</taxon>
        <taxon>Prorocentraceae</taxon>
        <taxon>Prorocentrum</taxon>
    </lineage>
</organism>
<sequence>ETLSRLPAAVIVDAKGLYDKHQTTVYNFWGKEKRTDAEATTLKEGTTALANSLTKGHEPGQLRMHYRSSHRWKLVYDAKYQSARKRKECYARRVQMHREGYSQPHQEQLST</sequence>
<reference evidence="1" key="1">
    <citation type="submission" date="2023-10" db="EMBL/GenBank/DDBJ databases">
        <authorList>
            <person name="Chen Y."/>
            <person name="Shah S."/>
            <person name="Dougan E. K."/>
            <person name="Thang M."/>
            <person name="Chan C."/>
        </authorList>
    </citation>
    <scope>NUCLEOTIDE SEQUENCE [LARGE SCALE GENOMIC DNA]</scope>
</reference>
<gene>
    <name evidence="1" type="ORF">PCOR1329_LOCUS67042</name>
</gene>
<evidence type="ECO:0000313" key="2">
    <source>
        <dbReference type="Proteomes" id="UP001189429"/>
    </source>
</evidence>
<dbReference type="EMBL" id="CAUYUJ010018670">
    <property type="protein sequence ID" value="CAK0885418.1"/>
    <property type="molecule type" value="Genomic_DNA"/>
</dbReference>
<feature type="non-terminal residue" evidence="1">
    <location>
        <position position="1"/>
    </location>
</feature>
<name>A0ABN9WJB7_9DINO</name>
<evidence type="ECO:0000313" key="1">
    <source>
        <dbReference type="EMBL" id="CAK0885418.1"/>
    </source>
</evidence>